<feature type="signal peptide" evidence="2">
    <location>
        <begin position="1"/>
        <end position="26"/>
    </location>
</feature>
<dbReference type="EMBL" id="WJXA01000013">
    <property type="protein sequence ID" value="KAF7120123.1"/>
    <property type="molecule type" value="Genomic_DNA"/>
</dbReference>
<feature type="compositionally biased region" description="Pro residues" evidence="1">
    <location>
        <begin position="48"/>
        <end position="57"/>
    </location>
</feature>
<dbReference type="AlphaFoldDB" id="A0A834G5K8"/>
<evidence type="ECO:0000256" key="1">
    <source>
        <dbReference type="SAM" id="MobiDB-lite"/>
    </source>
</evidence>
<comment type="caution">
    <text evidence="3">The sequence shown here is derived from an EMBL/GenBank/DDBJ whole genome shotgun (WGS) entry which is preliminary data.</text>
</comment>
<keyword evidence="2" id="KW-0732">Signal</keyword>
<evidence type="ECO:0000313" key="4">
    <source>
        <dbReference type="Proteomes" id="UP000626092"/>
    </source>
</evidence>
<organism evidence="3 4">
    <name type="scientific">Rhododendron simsii</name>
    <name type="common">Sims's rhododendron</name>
    <dbReference type="NCBI Taxonomy" id="118357"/>
    <lineage>
        <taxon>Eukaryota</taxon>
        <taxon>Viridiplantae</taxon>
        <taxon>Streptophyta</taxon>
        <taxon>Embryophyta</taxon>
        <taxon>Tracheophyta</taxon>
        <taxon>Spermatophyta</taxon>
        <taxon>Magnoliopsida</taxon>
        <taxon>eudicotyledons</taxon>
        <taxon>Gunneridae</taxon>
        <taxon>Pentapetalae</taxon>
        <taxon>asterids</taxon>
        <taxon>Ericales</taxon>
        <taxon>Ericaceae</taxon>
        <taxon>Ericoideae</taxon>
        <taxon>Rhodoreae</taxon>
        <taxon>Rhododendron</taxon>
    </lineage>
</organism>
<sequence length="98" mass="10730">MPTPSMRRRFLLVVLFTLVSSNFGRSMSTSGSFSPSEAPHMPWRKPSSEPPSIPDPSPLYRGPVAGPSTSTFPRHHHHPRHLEPISVTPAPSTTPGNH</sequence>
<proteinExistence type="predicted"/>
<gene>
    <name evidence="3" type="ORF">RHSIM_Rhsim13G0041300</name>
</gene>
<protein>
    <submittedName>
        <fullName evidence="3">Uncharacterized protein</fullName>
    </submittedName>
</protein>
<feature type="chain" id="PRO_5032770571" evidence="2">
    <location>
        <begin position="27"/>
        <end position="98"/>
    </location>
</feature>
<dbReference type="Proteomes" id="UP000626092">
    <property type="component" value="Unassembled WGS sequence"/>
</dbReference>
<feature type="region of interest" description="Disordered" evidence="1">
    <location>
        <begin position="23"/>
        <end position="98"/>
    </location>
</feature>
<reference evidence="3" key="1">
    <citation type="submission" date="2019-11" db="EMBL/GenBank/DDBJ databases">
        <authorList>
            <person name="Liu Y."/>
            <person name="Hou J."/>
            <person name="Li T.-Q."/>
            <person name="Guan C.-H."/>
            <person name="Wu X."/>
            <person name="Wu H.-Z."/>
            <person name="Ling F."/>
            <person name="Zhang R."/>
            <person name="Shi X.-G."/>
            <person name="Ren J.-P."/>
            <person name="Chen E.-F."/>
            <person name="Sun J.-M."/>
        </authorList>
    </citation>
    <scope>NUCLEOTIDE SEQUENCE</scope>
    <source>
        <strain evidence="3">Adult_tree_wgs_1</strain>
        <tissue evidence="3">Leaves</tissue>
    </source>
</reference>
<keyword evidence="4" id="KW-1185">Reference proteome</keyword>
<evidence type="ECO:0000256" key="2">
    <source>
        <dbReference type="SAM" id="SignalP"/>
    </source>
</evidence>
<name>A0A834G5K8_RHOSS</name>
<evidence type="ECO:0000313" key="3">
    <source>
        <dbReference type="EMBL" id="KAF7120123.1"/>
    </source>
</evidence>
<accession>A0A834G5K8</accession>
<feature type="compositionally biased region" description="Polar residues" evidence="1">
    <location>
        <begin position="24"/>
        <end position="35"/>
    </location>
</feature>
<feature type="compositionally biased region" description="Polar residues" evidence="1">
    <location>
        <begin position="89"/>
        <end position="98"/>
    </location>
</feature>